<comment type="caution">
    <text evidence="2">The sequence shown here is derived from an EMBL/GenBank/DDBJ whole genome shotgun (WGS) entry which is preliminary data.</text>
</comment>
<dbReference type="EMBL" id="JBBPBK010000008">
    <property type="protein sequence ID" value="KAK9280675.1"/>
    <property type="molecule type" value="Genomic_DNA"/>
</dbReference>
<gene>
    <name evidence="2" type="ORF">L1049_014373</name>
</gene>
<evidence type="ECO:0000313" key="3">
    <source>
        <dbReference type="Proteomes" id="UP001415857"/>
    </source>
</evidence>
<name>A0AAP0WZI8_LIQFO</name>
<feature type="signal peptide" evidence="1">
    <location>
        <begin position="1"/>
        <end position="24"/>
    </location>
</feature>
<organism evidence="2 3">
    <name type="scientific">Liquidambar formosana</name>
    <name type="common">Formosan gum</name>
    <dbReference type="NCBI Taxonomy" id="63359"/>
    <lineage>
        <taxon>Eukaryota</taxon>
        <taxon>Viridiplantae</taxon>
        <taxon>Streptophyta</taxon>
        <taxon>Embryophyta</taxon>
        <taxon>Tracheophyta</taxon>
        <taxon>Spermatophyta</taxon>
        <taxon>Magnoliopsida</taxon>
        <taxon>eudicotyledons</taxon>
        <taxon>Gunneridae</taxon>
        <taxon>Pentapetalae</taxon>
        <taxon>Saxifragales</taxon>
        <taxon>Altingiaceae</taxon>
        <taxon>Liquidambar</taxon>
    </lineage>
</organism>
<protein>
    <submittedName>
        <fullName evidence="2">Uncharacterized protein</fullName>
    </submittedName>
</protein>
<accession>A0AAP0WZI8</accession>
<reference evidence="2 3" key="1">
    <citation type="journal article" date="2024" name="Plant J.">
        <title>Genome sequences and population genomics reveal climatic adaptation and genomic divergence between two closely related sweetgum species.</title>
        <authorList>
            <person name="Xu W.Q."/>
            <person name="Ren C.Q."/>
            <person name="Zhang X.Y."/>
            <person name="Comes H.P."/>
            <person name="Liu X.H."/>
            <person name="Li Y.G."/>
            <person name="Kettle C.J."/>
            <person name="Jalonen R."/>
            <person name="Gaisberger H."/>
            <person name="Ma Y.Z."/>
            <person name="Qiu Y.X."/>
        </authorList>
    </citation>
    <scope>NUCLEOTIDE SEQUENCE [LARGE SCALE GENOMIC DNA]</scope>
    <source>
        <strain evidence="2">Hangzhou</strain>
    </source>
</reference>
<keyword evidence="3" id="KW-1185">Reference proteome</keyword>
<feature type="chain" id="PRO_5042940133" evidence="1">
    <location>
        <begin position="25"/>
        <end position="329"/>
    </location>
</feature>
<evidence type="ECO:0000256" key="1">
    <source>
        <dbReference type="SAM" id="SignalP"/>
    </source>
</evidence>
<proteinExistence type="predicted"/>
<dbReference type="Proteomes" id="UP001415857">
    <property type="component" value="Unassembled WGS sequence"/>
</dbReference>
<keyword evidence="1" id="KW-0732">Signal</keyword>
<evidence type="ECO:0000313" key="2">
    <source>
        <dbReference type="EMBL" id="KAK9280675.1"/>
    </source>
</evidence>
<sequence>MAPTYSHLFLSLLFFLLTSPFSSATIPDYTLRLSSTANFPKIQAEKLIRQLNLFPKDPINVAVDESSVAAAPKIVEKRFHFPLVADSGTSIEDLGHHAGYYRLPHSKAARKHILACFDLLLMVIFSEFQNFLCSVVTKILFSDVDELKQKQLLVFFHSGFPIGTEGESTCEAAYLVCNNIFNKIMDLSGNSNWVHAMVWSGQKEFRASTDVPFVVDGAEAGLLKSHGPLSFLKEEKEVPIKGVKLGKVKNLISRGPEQDPSSPIEAYHHDHLWIVGLYKKYGQGLALALAMSSNWPMIVVLESYKLQWNPSCNLPSFLLQQSPPAHYLA</sequence>
<dbReference type="AlphaFoldDB" id="A0AAP0WZI8"/>